<proteinExistence type="predicted"/>
<evidence type="ECO:0000313" key="2">
    <source>
        <dbReference type="Proteomes" id="UP000734854"/>
    </source>
</evidence>
<protein>
    <submittedName>
        <fullName evidence="1">Uncharacterized protein</fullName>
    </submittedName>
</protein>
<name>A0A8J5ES84_ZINOF</name>
<organism evidence="1 2">
    <name type="scientific">Zingiber officinale</name>
    <name type="common">Ginger</name>
    <name type="synonym">Amomum zingiber</name>
    <dbReference type="NCBI Taxonomy" id="94328"/>
    <lineage>
        <taxon>Eukaryota</taxon>
        <taxon>Viridiplantae</taxon>
        <taxon>Streptophyta</taxon>
        <taxon>Embryophyta</taxon>
        <taxon>Tracheophyta</taxon>
        <taxon>Spermatophyta</taxon>
        <taxon>Magnoliopsida</taxon>
        <taxon>Liliopsida</taxon>
        <taxon>Zingiberales</taxon>
        <taxon>Zingiberaceae</taxon>
        <taxon>Zingiber</taxon>
    </lineage>
</organism>
<dbReference type="Proteomes" id="UP000734854">
    <property type="component" value="Unassembled WGS sequence"/>
</dbReference>
<gene>
    <name evidence="1" type="ORF">ZIOFF_070019</name>
</gene>
<dbReference type="EMBL" id="JACMSC010000020">
    <property type="protein sequence ID" value="KAG6472553.1"/>
    <property type="molecule type" value="Genomic_DNA"/>
</dbReference>
<accession>A0A8J5ES84</accession>
<evidence type="ECO:0000313" key="1">
    <source>
        <dbReference type="EMBL" id="KAG6472553.1"/>
    </source>
</evidence>
<reference evidence="1 2" key="1">
    <citation type="submission" date="2020-08" db="EMBL/GenBank/DDBJ databases">
        <title>Plant Genome Project.</title>
        <authorList>
            <person name="Zhang R.-G."/>
        </authorList>
    </citation>
    <scope>NUCLEOTIDE SEQUENCE [LARGE SCALE GENOMIC DNA]</scope>
    <source>
        <tissue evidence="1">Rhizome</tissue>
    </source>
</reference>
<keyword evidence="2" id="KW-1185">Reference proteome</keyword>
<comment type="caution">
    <text evidence="1">The sequence shown here is derived from an EMBL/GenBank/DDBJ whole genome shotgun (WGS) entry which is preliminary data.</text>
</comment>
<sequence>MVAQGKERQVLLLCGYGFCELVLVSIEFLFGGVRDCGHSGVDSALGYLDWMTWFHELRDCFSSEFNFVRVRFLGVFLSWSFGCSIGLQSSADAIFSVLMDSEFVVGVSMGFCYTELLRIFREDITQDMTEGIRME</sequence>
<dbReference type="AlphaFoldDB" id="A0A8J5ES84"/>